<feature type="transmembrane region" description="Helical" evidence="9">
    <location>
        <begin position="100"/>
        <end position="119"/>
    </location>
</feature>
<dbReference type="STRING" id="887929.HMP0721_1648"/>
<feature type="transmembrane region" description="Helical" evidence="9">
    <location>
        <begin position="183"/>
        <end position="201"/>
    </location>
</feature>
<feature type="transmembrane region" description="Helical" evidence="9">
    <location>
        <begin position="17"/>
        <end position="37"/>
    </location>
</feature>
<comment type="subcellular location">
    <subcellularLocation>
        <location evidence="1 8">Cell membrane</location>
        <topology evidence="1 8">Multi-pass membrane protein</topology>
    </subcellularLocation>
</comment>
<dbReference type="EMBL" id="AEQN01000022">
    <property type="protein sequence ID" value="EFV01267.1"/>
    <property type="molecule type" value="Genomic_DNA"/>
</dbReference>
<organism evidence="10 11">
    <name type="scientific">Pseudoramibacter alactolyticus ATCC 23263</name>
    <dbReference type="NCBI Taxonomy" id="887929"/>
    <lineage>
        <taxon>Bacteria</taxon>
        <taxon>Bacillati</taxon>
        <taxon>Bacillota</taxon>
        <taxon>Clostridia</taxon>
        <taxon>Eubacteriales</taxon>
        <taxon>Eubacteriaceae</taxon>
        <taxon>Pseudoramibacter</taxon>
    </lineage>
</organism>
<evidence type="ECO:0000256" key="8">
    <source>
        <dbReference type="RuleBase" id="RU003943"/>
    </source>
</evidence>
<evidence type="ECO:0000256" key="2">
    <source>
        <dbReference type="ARBA" id="ARBA00008034"/>
    </source>
</evidence>
<reference evidence="10 11" key="1">
    <citation type="submission" date="2010-12" db="EMBL/GenBank/DDBJ databases">
        <authorList>
            <person name="Muzny D."/>
            <person name="Qin X."/>
            <person name="Deng J."/>
            <person name="Jiang H."/>
            <person name="Liu Y."/>
            <person name="Qu J."/>
            <person name="Song X.-Z."/>
            <person name="Zhang L."/>
            <person name="Thornton R."/>
            <person name="Coyle M."/>
            <person name="Francisco L."/>
            <person name="Jackson L."/>
            <person name="Javaid M."/>
            <person name="Korchina V."/>
            <person name="Kovar C."/>
            <person name="Mata R."/>
            <person name="Mathew T."/>
            <person name="Ngo R."/>
            <person name="Nguyen L."/>
            <person name="Nguyen N."/>
            <person name="Okwuonu G."/>
            <person name="Ongeri F."/>
            <person name="Pham C."/>
            <person name="Simmons D."/>
            <person name="Wilczek-Boney K."/>
            <person name="Hale W."/>
            <person name="Jakkamsetti A."/>
            <person name="Pham P."/>
            <person name="Ruth R."/>
            <person name="San Lucas F."/>
            <person name="Warren J."/>
            <person name="Zhang J."/>
            <person name="Zhao Z."/>
            <person name="Zhou C."/>
            <person name="Zhu D."/>
            <person name="Lee S."/>
            <person name="Bess C."/>
            <person name="Blankenburg K."/>
            <person name="Forbes L."/>
            <person name="Fu Q."/>
            <person name="Gubbala S."/>
            <person name="Hirani K."/>
            <person name="Jayaseelan J.C."/>
            <person name="Lara F."/>
            <person name="Munidasa M."/>
            <person name="Palculict T."/>
            <person name="Patil S."/>
            <person name="Pu L.-L."/>
            <person name="Saada N."/>
            <person name="Tang L."/>
            <person name="Weissenberger G."/>
            <person name="Zhu Y."/>
            <person name="Hemphill L."/>
            <person name="Shang Y."/>
            <person name="Youmans B."/>
            <person name="Ayvaz T."/>
            <person name="Ross M."/>
            <person name="Santibanez J."/>
            <person name="Aqrawi P."/>
            <person name="Gross S."/>
            <person name="Joshi V."/>
            <person name="Fowler G."/>
            <person name="Nazareth L."/>
            <person name="Reid J."/>
            <person name="Worley K."/>
            <person name="Petrosino J."/>
            <person name="Highlander S."/>
            <person name="Gibbs R."/>
        </authorList>
    </citation>
    <scope>NUCLEOTIDE SEQUENCE [LARGE SCALE GENOMIC DNA]</scope>
    <source>
        <strain evidence="10 11">ATCC 23263</strain>
    </source>
</reference>
<gene>
    <name evidence="10" type="ORF">HMP0721_1648</name>
</gene>
<dbReference type="PANTHER" id="PTHR30477">
    <property type="entry name" value="ABC-TRANSPORTER METAL-BINDING PROTEIN"/>
    <property type="match status" value="1"/>
</dbReference>
<protein>
    <submittedName>
        <fullName evidence="10">ABC 3 transport family protein</fullName>
    </submittedName>
</protein>
<dbReference type="OrthoDB" id="9788905at2"/>
<dbReference type="GO" id="GO:0010043">
    <property type="term" value="P:response to zinc ion"/>
    <property type="evidence" value="ECO:0007669"/>
    <property type="project" value="TreeGrafter"/>
</dbReference>
<keyword evidence="4" id="KW-1003">Cell membrane</keyword>
<dbReference type="AlphaFoldDB" id="E6MHU3"/>
<feature type="transmembrane region" description="Helical" evidence="9">
    <location>
        <begin position="69"/>
        <end position="88"/>
    </location>
</feature>
<evidence type="ECO:0000256" key="1">
    <source>
        <dbReference type="ARBA" id="ARBA00004651"/>
    </source>
</evidence>
<dbReference type="PANTHER" id="PTHR30477:SF8">
    <property type="entry name" value="METAL TRANSPORT SYSTEM MEMBRANE PROTEIN CT_070-RELATED"/>
    <property type="match status" value="1"/>
</dbReference>
<evidence type="ECO:0000256" key="9">
    <source>
        <dbReference type="SAM" id="Phobius"/>
    </source>
</evidence>
<evidence type="ECO:0000256" key="7">
    <source>
        <dbReference type="ARBA" id="ARBA00023136"/>
    </source>
</evidence>
<evidence type="ECO:0000256" key="6">
    <source>
        <dbReference type="ARBA" id="ARBA00022989"/>
    </source>
</evidence>
<dbReference type="Gene3D" id="1.10.3470.10">
    <property type="entry name" value="ABC transporter involved in vitamin B12 uptake, BtuC"/>
    <property type="match status" value="1"/>
</dbReference>
<accession>E6MHU3</accession>
<evidence type="ECO:0000256" key="3">
    <source>
        <dbReference type="ARBA" id="ARBA00022448"/>
    </source>
</evidence>
<dbReference type="InterPro" id="IPR001626">
    <property type="entry name" value="ABC_TroCD"/>
</dbReference>
<comment type="caution">
    <text evidence="10">The sequence shown here is derived from an EMBL/GenBank/DDBJ whole genome shotgun (WGS) entry which is preliminary data.</text>
</comment>
<name>E6MHU3_9FIRM</name>
<evidence type="ECO:0000313" key="10">
    <source>
        <dbReference type="EMBL" id="EFV01267.1"/>
    </source>
</evidence>
<keyword evidence="7 9" id="KW-0472">Membrane</keyword>
<dbReference type="GO" id="GO:0043190">
    <property type="term" value="C:ATP-binding cassette (ABC) transporter complex"/>
    <property type="evidence" value="ECO:0007669"/>
    <property type="project" value="InterPro"/>
</dbReference>
<dbReference type="GO" id="GO:0055085">
    <property type="term" value="P:transmembrane transport"/>
    <property type="evidence" value="ECO:0007669"/>
    <property type="project" value="InterPro"/>
</dbReference>
<keyword evidence="5 8" id="KW-0812">Transmembrane</keyword>
<comment type="similarity">
    <text evidence="2 8">Belongs to the ABC-3 integral membrane protein family.</text>
</comment>
<evidence type="ECO:0000256" key="5">
    <source>
        <dbReference type="ARBA" id="ARBA00022692"/>
    </source>
</evidence>
<dbReference type="HOGENOM" id="CLU_028808_4_1_9"/>
<dbReference type="Pfam" id="PF00950">
    <property type="entry name" value="ABC-3"/>
    <property type="match status" value="1"/>
</dbReference>
<feature type="transmembrane region" description="Helical" evidence="9">
    <location>
        <begin position="207"/>
        <end position="227"/>
    </location>
</feature>
<feature type="transmembrane region" description="Helical" evidence="9">
    <location>
        <begin position="153"/>
        <end position="171"/>
    </location>
</feature>
<keyword evidence="3 8" id="KW-0813">Transport</keyword>
<dbReference type="CDD" id="cd06550">
    <property type="entry name" value="TM_ABC_iron-siderophores_like"/>
    <property type="match status" value="1"/>
</dbReference>
<feature type="transmembrane region" description="Helical" evidence="9">
    <location>
        <begin position="46"/>
        <end position="63"/>
    </location>
</feature>
<dbReference type="Proteomes" id="UP000004754">
    <property type="component" value="Unassembled WGS sequence"/>
</dbReference>
<evidence type="ECO:0000313" key="11">
    <source>
        <dbReference type="Proteomes" id="UP000004754"/>
    </source>
</evidence>
<feature type="transmembrane region" description="Helical" evidence="9">
    <location>
        <begin position="239"/>
        <end position="258"/>
    </location>
</feature>
<evidence type="ECO:0000256" key="4">
    <source>
        <dbReference type="ARBA" id="ARBA00022475"/>
    </source>
</evidence>
<keyword evidence="6 9" id="KW-1133">Transmembrane helix</keyword>
<dbReference type="eggNOG" id="COG1108">
    <property type="taxonomic scope" value="Bacteria"/>
</dbReference>
<dbReference type="SUPFAM" id="SSF81345">
    <property type="entry name" value="ABC transporter involved in vitamin B12 uptake, BtuC"/>
    <property type="match status" value="1"/>
</dbReference>
<proteinExistence type="inferred from homology"/>
<dbReference type="InterPro" id="IPR037294">
    <property type="entry name" value="ABC_BtuC-like"/>
</dbReference>
<keyword evidence="11" id="KW-1185">Reference proteome</keyword>
<feature type="transmembrane region" description="Helical" evidence="9">
    <location>
        <begin position="270"/>
        <end position="293"/>
    </location>
</feature>
<dbReference type="RefSeq" id="WP_006599070.1">
    <property type="nucleotide sequence ID" value="NZ_GL622359.1"/>
</dbReference>
<sequence>MMTAITLLKDFLMANEALWVLWLTAVTCALIGSFLVLRHLSMVSDAISHSVLLGIVLAFFAVHDLRSPWLVIGAAVFGVLTVMAVEQLSKTGLIRNHDAVGIVFPLFFAFAVILITKYARNVHLDTDMVLMGEVIMAPLYRITVLGYSLPKSLIAMGLIFCVNLAFILIFFKELKLTAFDREFAITLGFSSPFLFYALMTLSSLTAVIAFDAVGAILVVSFLIAPNASAYMLSKDLRQMLLISVLYASANTIIGYLLALAANVSVSGMTAAVAGGTTLLTFFLHKDGLVTTLLRRRKQRRRFYLDLLTIHIGNHMGTPDAFRENGVLTIKHHLHWQPSMIERHAGILAADGLLTVQNQQYLLTPKGLCRYRRLRQNL</sequence>